<dbReference type="AlphaFoldDB" id="A0A544Y4N0"/>
<proteinExistence type="predicted"/>
<organism evidence="1 2">
    <name type="scientific">Microbispora hainanensis</name>
    <dbReference type="NCBI Taxonomy" id="568844"/>
    <lineage>
        <taxon>Bacteria</taxon>
        <taxon>Bacillati</taxon>
        <taxon>Actinomycetota</taxon>
        <taxon>Actinomycetes</taxon>
        <taxon>Streptosporangiales</taxon>
        <taxon>Streptosporangiaceae</taxon>
        <taxon>Microbispora</taxon>
    </lineage>
</organism>
<dbReference type="EMBL" id="VIRM01000074">
    <property type="protein sequence ID" value="TQS11713.1"/>
    <property type="molecule type" value="Genomic_DNA"/>
</dbReference>
<reference evidence="1 2" key="1">
    <citation type="submission" date="2019-07" db="EMBL/GenBank/DDBJ databases">
        <title>Microbispora hainanensis DSM 45428.</title>
        <authorList>
            <person name="Thawai C."/>
        </authorList>
    </citation>
    <scope>NUCLEOTIDE SEQUENCE [LARGE SCALE GENOMIC DNA]</scope>
    <source>
        <strain evidence="1 2">DSM 45428</strain>
    </source>
</reference>
<sequence length="105" mass="11406">MNTTFDVDAVLVETGGNLPAGAVTEARERLAALARFTSRPILAARVRLVYSLKPAPEDRCAARAMLDVNGHPLHAHAVAATMQGAIAEIQDRLRVELGRLRKRTH</sequence>
<dbReference type="Proteomes" id="UP000316541">
    <property type="component" value="Unassembled WGS sequence"/>
</dbReference>
<protein>
    <recommendedName>
        <fullName evidence="3">HPF/RaiA family ribosome-associated protein</fullName>
    </recommendedName>
</protein>
<comment type="caution">
    <text evidence="1">The sequence shown here is derived from an EMBL/GenBank/DDBJ whole genome shotgun (WGS) entry which is preliminary data.</text>
</comment>
<evidence type="ECO:0008006" key="3">
    <source>
        <dbReference type="Google" id="ProtNLM"/>
    </source>
</evidence>
<dbReference type="SUPFAM" id="SSF69754">
    <property type="entry name" value="Ribosome binding protein Y (YfiA homologue)"/>
    <property type="match status" value="1"/>
</dbReference>
<accession>A0A544Y4N0</accession>
<gene>
    <name evidence="1" type="ORF">FLX08_36830</name>
</gene>
<evidence type="ECO:0000313" key="1">
    <source>
        <dbReference type="EMBL" id="TQS11713.1"/>
    </source>
</evidence>
<dbReference type="InterPro" id="IPR036567">
    <property type="entry name" value="RHF-like"/>
</dbReference>
<name>A0A544Y4N0_9ACTN</name>
<dbReference type="RefSeq" id="WP_142624893.1">
    <property type="nucleotide sequence ID" value="NZ_VIRM01000074.1"/>
</dbReference>
<evidence type="ECO:0000313" key="2">
    <source>
        <dbReference type="Proteomes" id="UP000316541"/>
    </source>
</evidence>
<dbReference type="Gene3D" id="3.30.160.100">
    <property type="entry name" value="Ribosome hibernation promotion factor-like"/>
    <property type="match status" value="1"/>
</dbReference>